<accession>A0ACB7S270</accession>
<name>A0ACB7S270_HYAAI</name>
<dbReference type="Proteomes" id="UP000821845">
    <property type="component" value="Chromosome 6"/>
</dbReference>
<organism evidence="1 2">
    <name type="scientific">Hyalomma asiaticum</name>
    <name type="common">Tick</name>
    <dbReference type="NCBI Taxonomy" id="266040"/>
    <lineage>
        <taxon>Eukaryota</taxon>
        <taxon>Metazoa</taxon>
        <taxon>Ecdysozoa</taxon>
        <taxon>Arthropoda</taxon>
        <taxon>Chelicerata</taxon>
        <taxon>Arachnida</taxon>
        <taxon>Acari</taxon>
        <taxon>Parasitiformes</taxon>
        <taxon>Ixodida</taxon>
        <taxon>Ixodoidea</taxon>
        <taxon>Ixodidae</taxon>
        <taxon>Hyalomminae</taxon>
        <taxon>Hyalomma</taxon>
    </lineage>
</organism>
<sequence>MAEDLLRHVDELIPCKGFGEGEFSPNPKRREKTHGGKVFSAPCFGVALSAKQACPQCKYLRKLQQNQASYRRKANTRCRTASYKLKLLTAQLKRSRLTIIKGKSLIQNLKEKNARIDSEMLDKAVQALRVKQQQQVRACLAACKRRSTKGVKYEAQWVLECAVMCMKSPRLYEHIRKHKIMVLPSRTSLRCFLKKYRSGFGLSTKLLAAEDQNNGPDPSQCHGGLLFDEMKLPENLSLASNGKIEGFVDLAVVTSIQLSWHVDFAPTKTAFRRHRGFRVTSDSATADLHHSVGPTSTTKERTLSTYASFGSSSRGIKETPAKPYFSGFAVTQNLLVMWKPYG</sequence>
<evidence type="ECO:0000313" key="1">
    <source>
        <dbReference type="EMBL" id="KAH6928810.1"/>
    </source>
</evidence>
<gene>
    <name evidence="1" type="ORF">HPB50_019984</name>
</gene>
<protein>
    <submittedName>
        <fullName evidence="1">Uncharacterized protein</fullName>
    </submittedName>
</protein>
<reference evidence="1" key="1">
    <citation type="submission" date="2020-05" db="EMBL/GenBank/DDBJ databases">
        <title>Large-scale comparative analyses of tick genomes elucidate their genetic diversity and vector capacities.</title>
        <authorList>
            <person name="Jia N."/>
            <person name="Wang J."/>
            <person name="Shi W."/>
            <person name="Du L."/>
            <person name="Sun Y."/>
            <person name="Zhan W."/>
            <person name="Jiang J."/>
            <person name="Wang Q."/>
            <person name="Zhang B."/>
            <person name="Ji P."/>
            <person name="Sakyi L.B."/>
            <person name="Cui X."/>
            <person name="Yuan T."/>
            <person name="Jiang B."/>
            <person name="Yang W."/>
            <person name="Lam T.T.-Y."/>
            <person name="Chang Q."/>
            <person name="Ding S."/>
            <person name="Wang X."/>
            <person name="Zhu J."/>
            <person name="Ruan X."/>
            <person name="Zhao L."/>
            <person name="Wei J."/>
            <person name="Que T."/>
            <person name="Du C."/>
            <person name="Cheng J."/>
            <person name="Dai P."/>
            <person name="Han X."/>
            <person name="Huang E."/>
            <person name="Gao Y."/>
            <person name="Liu J."/>
            <person name="Shao H."/>
            <person name="Ye R."/>
            <person name="Li L."/>
            <person name="Wei W."/>
            <person name="Wang X."/>
            <person name="Wang C."/>
            <person name="Yang T."/>
            <person name="Huo Q."/>
            <person name="Li W."/>
            <person name="Guo W."/>
            <person name="Chen H."/>
            <person name="Zhou L."/>
            <person name="Ni X."/>
            <person name="Tian J."/>
            <person name="Zhou Y."/>
            <person name="Sheng Y."/>
            <person name="Liu T."/>
            <person name="Pan Y."/>
            <person name="Xia L."/>
            <person name="Li J."/>
            <person name="Zhao F."/>
            <person name="Cao W."/>
        </authorList>
    </citation>
    <scope>NUCLEOTIDE SEQUENCE</scope>
    <source>
        <strain evidence="1">Hyas-2018</strain>
    </source>
</reference>
<keyword evidence="2" id="KW-1185">Reference proteome</keyword>
<proteinExistence type="predicted"/>
<evidence type="ECO:0000313" key="2">
    <source>
        <dbReference type="Proteomes" id="UP000821845"/>
    </source>
</evidence>
<dbReference type="EMBL" id="CM023486">
    <property type="protein sequence ID" value="KAH6928810.1"/>
    <property type="molecule type" value="Genomic_DNA"/>
</dbReference>
<comment type="caution">
    <text evidence="1">The sequence shown here is derived from an EMBL/GenBank/DDBJ whole genome shotgun (WGS) entry which is preliminary data.</text>
</comment>